<reference evidence="2" key="1">
    <citation type="journal article" date="2007" name="PLoS ONE">
        <title>The first genome sequence of an elite grapevine cultivar (Pinot noir Vitis vinifera L.): coping with a highly heterozygous genome.</title>
        <authorList>
            <person name="Velasco R."/>
            <person name="Zharkikh A."/>
            <person name="Troggio M."/>
            <person name="Cartwright D.A."/>
            <person name="Cestaro A."/>
            <person name="Pruss D."/>
            <person name="Pindo M."/>
            <person name="FitzGerald L.M."/>
            <person name="Vezzulli S."/>
            <person name="Reid J."/>
            <person name="Malacarne G."/>
            <person name="Iliev D."/>
            <person name="Coppola G."/>
            <person name="Wardell B."/>
            <person name="Micheletti D."/>
            <person name="Macalma T."/>
            <person name="Facci M."/>
            <person name="Mitchell J.T."/>
            <person name="Perazzolli M."/>
            <person name="Eldredge G."/>
            <person name="Gatto P."/>
            <person name="Oyzerski R."/>
            <person name="Moretto M."/>
            <person name="Gutin N."/>
            <person name="Stefanini M."/>
            <person name="Chen Y."/>
            <person name="Segala C."/>
            <person name="Davenport C."/>
            <person name="Dematte L."/>
            <person name="Mraz A."/>
            <person name="Battilana J."/>
            <person name="Stormo K."/>
            <person name="Costa F."/>
            <person name="Tao Q."/>
            <person name="Si-Ammour A."/>
            <person name="Harkins T."/>
            <person name="Lackey A."/>
            <person name="Perbost C."/>
            <person name="Taillon B."/>
            <person name="Stella A."/>
            <person name="Solovyev V."/>
            <person name="Fawcett J.A."/>
            <person name="Sterck L."/>
            <person name="Vandepoele K."/>
            <person name="Grando S.M."/>
            <person name="Toppo S."/>
            <person name="Moser C."/>
            <person name="Lanchbury J."/>
            <person name="Bogden R."/>
            <person name="Skolnick M."/>
            <person name="Sgaramella V."/>
            <person name="Bhatnagar S.K."/>
            <person name="Fontana P."/>
            <person name="Gutin A."/>
            <person name="Van de Peer Y."/>
            <person name="Salamini F."/>
            <person name="Viola R."/>
        </authorList>
    </citation>
    <scope>NUCLEOTIDE SEQUENCE</scope>
</reference>
<dbReference type="EMBL" id="AM469305">
    <property type="protein sequence ID" value="CAN81431.1"/>
    <property type="molecule type" value="Genomic_DNA"/>
</dbReference>
<dbReference type="AlphaFoldDB" id="A5BSF1"/>
<organism evidence="2">
    <name type="scientific">Vitis vinifera</name>
    <name type="common">Grape</name>
    <dbReference type="NCBI Taxonomy" id="29760"/>
    <lineage>
        <taxon>Eukaryota</taxon>
        <taxon>Viridiplantae</taxon>
        <taxon>Streptophyta</taxon>
        <taxon>Embryophyta</taxon>
        <taxon>Tracheophyta</taxon>
        <taxon>Spermatophyta</taxon>
        <taxon>Magnoliopsida</taxon>
        <taxon>eudicotyledons</taxon>
        <taxon>Gunneridae</taxon>
        <taxon>Pentapetalae</taxon>
        <taxon>rosids</taxon>
        <taxon>Vitales</taxon>
        <taxon>Vitaceae</taxon>
        <taxon>Viteae</taxon>
        <taxon>Vitis</taxon>
    </lineage>
</organism>
<keyword evidence="1" id="KW-0175">Coiled coil</keyword>
<sequence>MTFFKCYKEKTVIILEDDSEDFEEGTTLLVHKSLINLQSLLVSMTKDPLHISSWSRVAFCKLTNINNSKLNKVKVVFDVLLLNFSHPTTIEVHDEFGLLGSCVRDEKPNGESHSKYLWNPSLPKDIGNRPNETHNPYGEIDRTESRTQSEMKVFDDLSVAETDVKETYLAVFLACWLYWWITVRNPDKEIITAACMKSLLDSSRQIPSKFLESRTRVQENHCQSLKVDLATLNAKQEALKKELKQLGIQKEHIHNSILEIDKIITNKQNDVSCLRKEHVIIAQTPVLTDVDVNTLETL</sequence>
<gene>
    <name evidence="2" type="ORF">VITISV_010696</name>
</gene>
<proteinExistence type="predicted"/>
<evidence type="ECO:0000313" key="2">
    <source>
        <dbReference type="EMBL" id="CAN81431.1"/>
    </source>
</evidence>
<feature type="coiled-coil region" evidence="1">
    <location>
        <begin position="222"/>
        <end position="249"/>
    </location>
</feature>
<protein>
    <submittedName>
        <fullName evidence="2">Uncharacterized protein</fullName>
    </submittedName>
</protein>
<accession>A5BSF1</accession>
<evidence type="ECO:0000256" key="1">
    <source>
        <dbReference type="SAM" id="Coils"/>
    </source>
</evidence>
<name>A5BSF1_VITVI</name>